<gene>
    <name evidence="3" type="primary">Tmigd2</name>
    <name evidence="3" type="ORF">CHATOR_R14885</name>
</gene>
<comment type="caution">
    <text evidence="3">The sequence shown here is derived from an EMBL/GenBank/DDBJ whole genome shotgun (WGS) entry which is preliminary data.</text>
</comment>
<protein>
    <submittedName>
        <fullName evidence="3">TMIG2 protein</fullName>
    </submittedName>
</protein>
<evidence type="ECO:0000313" key="3">
    <source>
        <dbReference type="EMBL" id="NXK49512.1"/>
    </source>
</evidence>
<reference evidence="3 4" key="1">
    <citation type="submission" date="2019-09" db="EMBL/GenBank/DDBJ databases">
        <title>Bird 10,000 Genomes (B10K) Project - Family phase.</title>
        <authorList>
            <person name="Zhang G."/>
        </authorList>
    </citation>
    <scope>NUCLEOTIDE SEQUENCE [LARGE SCALE GENOMIC DNA]</scope>
    <source>
        <strain evidence="3">B10K-DU-011-36</strain>
        <tissue evidence="3">Muscle</tissue>
    </source>
</reference>
<feature type="non-terminal residue" evidence="3">
    <location>
        <position position="1"/>
    </location>
</feature>
<evidence type="ECO:0000313" key="4">
    <source>
        <dbReference type="Proteomes" id="UP000537522"/>
    </source>
</evidence>
<dbReference type="EMBL" id="VXAL01008767">
    <property type="protein sequence ID" value="NXK49512.1"/>
    <property type="molecule type" value="Genomic_DNA"/>
</dbReference>
<keyword evidence="1" id="KW-0732">Signal</keyword>
<feature type="chain" id="PRO_5029534436" evidence="1">
    <location>
        <begin position="16"/>
        <end position="111"/>
    </location>
</feature>
<dbReference type="InterPro" id="IPR013783">
    <property type="entry name" value="Ig-like_fold"/>
</dbReference>
<name>A0A7L0K108_CHATO</name>
<feature type="signal peptide" evidence="1">
    <location>
        <begin position="1"/>
        <end position="15"/>
    </location>
</feature>
<evidence type="ECO:0000259" key="2">
    <source>
        <dbReference type="PROSITE" id="PS50835"/>
    </source>
</evidence>
<accession>A0A7L0K108</accession>
<proteinExistence type="predicted"/>
<dbReference type="Pfam" id="PF07679">
    <property type="entry name" value="I-set"/>
    <property type="match status" value="1"/>
</dbReference>
<evidence type="ECO:0000256" key="1">
    <source>
        <dbReference type="SAM" id="SignalP"/>
    </source>
</evidence>
<dbReference type="Proteomes" id="UP000537522">
    <property type="component" value="Unassembled WGS sequence"/>
</dbReference>
<keyword evidence="4" id="KW-1185">Reference proteome</keyword>
<sequence>MWGLGVLIPLLGAGALQVSQDPAEVQVTAGAGVALGCQVVAAEPFHLLRVEWLKDAGRGVLCAARLGPAATLAPCTPRLHLTWHPPRATLSLRQARTGDAGHYVCRVTLEI</sequence>
<dbReference type="Gene3D" id="2.60.40.10">
    <property type="entry name" value="Immunoglobulins"/>
    <property type="match status" value="1"/>
</dbReference>
<feature type="non-terminal residue" evidence="3">
    <location>
        <position position="111"/>
    </location>
</feature>
<dbReference type="InterPro" id="IPR013098">
    <property type="entry name" value="Ig_I-set"/>
</dbReference>
<dbReference type="AlphaFoldDB" id="A0A7L0K108"/>
<feature type="domain" description="Ig-like" evidence="2">
    <location>
        <begin position="9"/>
        <end position="111"/>
    </location>
</feature>
<dbReference type="PROSITE" id="PS50835">
    <property type="entry name" value="IG_LIKE"/>
    <property type="match status" value="1"/>
</dbReference>
<organism evidence="3 4">
    <name type="scientific">Chauna torquata</name>
    <name type="common">Southern screamer</name>
    <dbReference type="NCBI Taxonomy" id="30388"/>
    <lineage>
        <taxon>Eukaryota</taxon>
        <taxon>Metazoa</taxon>
        <taxon>Chordata</taxon>
        <taxon>Craniata</taxon>
        <taxon>Vertebrata</taxon>
        <taxon>Euteleostomi</taxon>
        <taxon>Archelosauria</taxon>
        <taxon>Archosauria</taxon>
        <taxon>Dinosauria</taxon>
        <taxon>Saurischia</taxon>
        <taxon>Theropoda</taxon>
        <taxon>Coelurosauria</taxon>
        <taxon>Aves</taxon>
        <taxon>Neognathae</taxon>
        <taxon>Galloanserae</taxon>
        <taxon>Anseriformes</taxon>
        <taxon>Anhimidae</taxon>
        <taxon>Chauna</taxon>
    </lineage>
</organism>
<dbReference type="InterPro" id="IPR007110">
    <property type="entry name" value="Ig-like_dom"/>
</dbReference>
<dbReference type="SUPFAM" id="SSF48726">
    <property type="entry name" value="Immunoglobulin"/>
    <property type="match status" value="1"/>
</dbReference>
<dbReference type="InterPro" id="IPR036179">
    <property type="entry name" value="Ig-like_dom_sf"/>
</dbReference>